<accession>A0A1I7UAV9</accession>
<dbReference type="Proteomes" id="UP000095282">
    <property type="component" value="Unplaced"/>
</dbReference>
<dbReference type="InterPro" id="IPR051468">
    <property type="entry name" value="Fungal_SecMetab_SDRs"/>
</dbReference>
<dbReference type="GO" id="GO:0016491">
    <property type="term" value="F:oxidoreductase activity"/>
    <property type="evidence" value="ECO:0007669"/>
    <property type="project" value="TreeGrafter"/>
</dbReference>
<comment type="similarity">
    <text evidence="1">Belongs to the short-chain dehydrogenases/reductases (SDR) family.</text>
</comment>
<dbReference type="SUPFAM" id="SSF51735">
    <property type="entry name" value="NAD(P)-binding Rossmann-fold domains"/>
    <property type="match status" value="1"/>
</dbReference>
<proteinExistence type="inferred from homology"/>
<protein>
    <submittedName>
        <fullName evidence="3">NAD(P)-binding protein</fullName>
    </submittedName>
</protein>
<dbReference type="Gene3D" id="3.40.50.720">
    <property type="entry name" value="NAD(P)-binding Rossmann-like Domain"/>
    <property type="match status" value="1"/>
</dbReference>
<dbReference type="WBParaSite" id="Csp11.Scaffold629.g16628.t1">
    <property type="protein sequence ID" value="Csp11.Scaffold629.g16628.t1"/>
    <property type="gene ID" value="Csp11.Scaffold629.g16628"/>
</dbReference>
<dbReference type="eggNOG" id="KOG1611">
    <property type="taxonomic scope" value="Eukaryota"/>
</dbReference>
<evidence type="ECO:0000256" key="1">
    <source>
        <dbReference type="RuleBase" id="RU000363"/>
    </source>
</evidence>
<dbReference type="PRINTS" id="PR00081">
    <property type="entry name" value="GDHRDH"/>
</dbReference>
<keyword evidence="2" id="KW-1185">Reference proteome</keyword>
<dbReference type="STRING" id="1561998.A0A1I7UAV9"/>
<dbReference type="InterPro" id="IPR036291">
    <property type="entry name" value="NAD(P)-bd_dom_sf"/>
</dbReference>
<organism evidence="2 3">
    <name type="scientific">Caenorhabditis tropicalis</name>
    <dbReference type="NCBI Taxonomy" id="1561998"/>
    <lineage>
        <taxon>Eukaryota</taxon>
        <taxon>Metazoa</taxon>
        <taxon>Ecdysozoa</taxon>
        <taxon>Nematoda</taxon>
        <taxon>Chromadorea</taxon>
        <taxon>Rhabditida</taxon>
        <taxon>Rhabditina</taxon>
        <taxon>Rhabditomorpha</taxon>
        <taxon>Rhabditoidea</taxon>
        <taxon>Rhabditidae</taxon>
        <taxon>Peloderinae</taxon>
        <taxon>Caenorhabditis</taxon>
    </lineage>
</organism>
<dbReference type="Pfam" id="PF00106">
    <property type="entry name" value="adh_short"/>
    <property type="match status" value="1"/>
</dbReference>
<dbReference type="PANTHER" id="PTHR43544:SF6">
    <property type="entry name" value="DEHYDROGENASES, SHORT CHAIN"/>
    <property type="match status" value="1"/>
</dbReference>
<dbReference type="InterPro" id="IPR002347">
    <property type="entry name" value="SDR_fam"/>
</dbReference>
<evidence type="ECO:0000313" key="2">
    <source>
        <dbReference type="Proteomes" id="UP000095282"/>
    </source>
</evidence>
<evidence type="ECO:0000313" key="3">
    <source>
        <dbReference type="WBParaSite" id="Csp11.Scaffold629.g16628.t1"/>
    </source>
</evidence>
<name>A0A1I7UAV9_9PELO</name>
<dbReference type="GO" id="GO:0005737">
    <property type="term" value="C:cytoplasm"/>
    <property type="evidence" value="ECO:0007669"/>
    <property type="project" value="TreeGrafter"/>
</dbReference>
<dbReference type="AlphaFoldDB" id="A0A1I7UAV9"/>
<reference evidence="3" key="1">
    <citation type="submission" date="2016-11" db="UniProtKB">
        <authorList>
            <consortium name="WormBaseParasite"/>
        </authorList>
    </citation>
    <scope>IDENTIFICATION</scope>
</reference>
<dbReference type="PANTHER" id="PTHR43544">
    <property type="entry name" value="SHORT-CHAIN DEHYDROGENASE/REDUCTASE"/>
    <property type="match status" value="1"/>
</dbReference>
<sequence>MRSPKSVVVTGSNRGLGFGLIQQFLKDPNVEIVIATSRDIEKATALKSISDPRLHILQLSLGCDESINSFAQKVSEIVGDTGLTLLINNAAVMLPYVTKQEPDRKIVNDLFESNTIGPMILTQKLIPLIIKSSKSEEGSTLSVSRGAIINIASEFLGSISENTSGSGEYKAMAYRMTKCAVNQFTKTLSIDLREDYVLSAGICPGKVQTDMSKGKGEFTIEEASAQLIETFKKLDERHNGGYFRKDLSVIPY</sequence>
<dbReference type="PRINTS" id="PR00080">
    <property type="entry name" value="SDRFAMILY"/>
</dbReference>
<dbReference type="CDD" id="cd05325">
    <property type="entry name" value="carb_red_sniffer_like_SDR_c"/>
    <property type="match status" value="1"/>
</dbReference>